<organism evidence="2 4">
    <name type="scientific">Phytophthora infestans</name>
    <name type="common">Potato late blight agent</name>
    <name type="synonym">Botrytis infestans</name>
    <dbReference type="NCBI Taxonomy" id="4787"/>
    <lineage>
        <taxon>Eukaryota</taxon>
        <taxon>Sar</taxon>
        <taxon>Stramenopiles</taxon>
        <taxon>Oomycota</taxon>
        <taxon>Peronosporomycetes</taxon>
        <taxon>Peronosporales</taxon>
        <taxon>Peronosporaceae</taxon>
        <taxon>Phytophthora</taxon>
    </lineage>
</organism>
<gene>
    <name evidence="2" type="ORF">GN244_ATG02233</name>
    <name evidence="3" type="ORF">GN958_ATG01894</name>
</gene>
<evidence type="ECO:0000313" key="4">
    <source>
        <dbReference type="Proteomes" id="UP000602510"/>
    </source>
</evidence>
<reference evidence="2" key="1">
    <citation type="submission" date="2020-04" db="EMBL/GenBank/DDBJ databases">
        <title>Hybrid Assembly of Korean Phytophthora infestans isolates.</title>
        <authorList>
            <person name="Prokchorchik M."/>
            <person name="Lee Y."/>
            <person name="Seo J."/>
            <person name="Cho J.-H."/>
            <person name="Park Y.-E."/>
            <person name="Jang D.-C."/>
            <person name="Im J.-S."/>
            <person name="Choi J.-G."/>
            <person name="Park H.-J."/>
            <person name="Lee G.-B."/>
            <person name="Lee Y.-G."/>
            <person name="Hong S.-Y."/>
            <person name="Cho K."/>
            <person name="Sohn K.H."/>
        </authorList>
    </citation>
    <scope>NUCLEOTIDE SEQUENCE</scope>
    <source>
        <strain evidence="2">KR_1_A1</strain>
        <strain evidence="3">KR_2_A2</strain>
    </source>
</reference>
<proteinExistence type="predicted"/>
<dbReference type="InterPro" id="IPR032533">
    <property type="entry name" value="DUF4954"/>
</dbReference>
<dbReference type="EMBL" id="WSZM01000049">
    <property type="protein sequence ID" value="KAF4045387.1"/>
    <property type="molecule type" value="Genomic_DNA"/>
</dbReference>
<dbReference type="Pfam" id="PF16314">
    <property type="entry name" value="DUF4954"/>
    <property type="match status" value="1"/>
</dbReference>
<accession>A0A833SC21</accession>
<sequence length="648" mass="70496">MPHDERREKVARRASNLSEYDLSALLDSDHVRYVQSRRDLFCSAFYPLSDGEIRALEANGNSAKNWQNVCKTDPNAPLETSCIRQCSFHGKVALGRFSASFSHDVDGIPFPCGVYNSALSNVVVLDDALVRDTLVLRNVLVDSRALIIKCGSVAGPEDGTVSANGNLLHVGVEIGGRDLRVVADLPFSLGAAVATTRGDRDFLKTYDAFVDNYVAAVKAPMAIVAKYSRVRGCPRVQGTFVGGYAVLEDSDVTNSTILSTKEEPSVVRIKSIVHDSIVHWNSTVESLSVVEGSFLCDTSHVERHGIVVSSVIGPNTCVAEGEVTSSFVGPFVGFHHQALLIASIWPQGKGNIGYGANVGSNHTLKAPDQELFHGEGVFFGLGCNVKFPSNFVKAPYSVVATAVNTLPQLVTMPFALINTPGHTILSLSPAINEITPGWVLSSSVFTVLRNEHKFRSRNKSKRTYIEAAIFRPEIIQYMKDARAELKAAEGKAKMNLPSGEAVYTDKQVRGLGKNYMRESSRRSGISAYTFFIKLYALDELLKLVESGYVAVDGTIGSVDSSRYELATLAEEFDAKKGIRECLSDLVLMRADVAKKAADGKARDDVRGQRIIPDYSDVHKPADNEAVVLRAQRSASKIKQRVAAFVARV</sequence>
<dbReference type="EMBL" id="JAACNO010000208">
    <property type="protein sequence ID" value="KAF4148915.1"/>
    <property type="molecule type" value="Genomic_DNA"/>
</dbReference>
<dbReference type="Proteomes" id="UP000602510">
    <property type="component" value="Unassembled WGS sequence"/>
</dbReference>
<evidence type="ECO:0000259" key="1">
    <source>
        <dbReference type="Pfam" id="PF16314"/>
    </source>
</evidence>
<keyword evidence="4" id="KW-1185">Reference proteome</keyword>
<evidence type="ECO:0000313" key="3">
    <source>
        <dbReference type="EMBL" id="KAF4148915.1"/>
    </source>
</evidence>
<evidence type="ECO:0000313" key="2">
    <source>
        <dbReference type="EMBL" id="KAF4045387.1"/>
    </source>
</evidence>
<name>A0A833SC21_PHYIN</name>
<protein>
    <recommendedName>
        <fullName evidence="1">DUF4954 domain-containing protein</fullName>
    </recommendedName>
</protein>
<comment type="caution">
    <text evidence="2">The sequence shown here is derived from an EMBL/GenBank/DDBJ whole genome shotgun (WGS) entry which is preliminary data.</text>
</comment>
<dbReference type="Proteomes" id="UP000704712">
    <property type="component" value="Unassembled WGS sequence"/>
</dbReference>
<dbReference type="AlphaFoldDB" id="A0A833SC21"/>
<feature type="domain" description="DUF4954" evidence="1">
    <location>
        <begin position="47"/>
        <end position="484"/>
    </location>
</feature>